<comment type="caution">
    <text evidence="1">The sequence shown here is derived from an EMBL/GenBank/DDBJ whole genome shotgun (WGS) entry which is preliminary data.</text>
</comment>
<accession>A0A428S6L8</accession>
<evidence type="ECO:0000313" key="2">
    <source>
        <dbReference type="Proteomes" id="UP000287144"/>
    </source>
</evidence>
<protein>
    <submittedName>
        <fullName evidence="1">Uncharacterized protein</fullName>
    </submittedName>
</protein>
<reference evidence="1 2" key="1">
    <citation type="submission" date="2017-06" db="EMBL/GenBank/DDBJ databases">
        <title>Comparative genomic analysis of Ambrosia Fusariam Clade fungi.</title>
        <authorList>
            <person name="Stajich J.E."/>
            <person name="Carrillo J."/>
            <person name="Kijimoto T."/>
            <person name="Eskalen A."/>
            <person name="O'Donnell K."/>
            <person name="Kasson M."/>
        </authorList>
    </citation>
    <scope>NUCLEOTIDE SEQUENCE [LARGE SCALE GENOMIC DNA]</scope>
    <source>
        <strain evidence="1 2">NRRL62579</strain>
    </source>
</reference>
<dbReference type="AlphaFoldDB" id="A0A428S6L8"/>
<name>A0A428S6L8_9HYPO</name>
<sequence length="278" mass="29971">MSLKTYLLAPNFTLEPDGPVRIGNIIADPFRPTKSLSSPLEPPITATHTDFECSFTRESSKSLNGSVWVQFLQTASAKVGGGVSKALLSEYTMDSLETTRLKQDLSDEEAGLRAREPKVKAAIESGLSRTAPVYMITGLKIAKGFRLNKSATSTREGNVSAGIPITEEVGAGADFSASSSRSTGESLRAGSDIIFAYQLHVIARKGWWKKRVEADVYAPKAAFLNIDKQSGGEQEIATKTSTPLDLLEVAEENEDDSVQTLEARDGDEDCVCIAFKDA</sequence>
<keyword evidence="2" id="KW-1185">Reference proteome</keyword>
<proteinExistence type="predicted"/>
<organism evidence="1 2">
    <name type="scientific">Fusarium oligoseptatum</name>
    <dbReference type="NCBI Taxonomy" id="2604345"/>
    <lineage>
        <taxon>Eukaryota</taxon>
        <taxon>Fungi</taxon>
        <taxon>Dikarya</taxon>
        <taxon>Ascomycota</taxon>
        <taxon>Pezizomycotina</taxon>
        <taxon>Sordariomycetes</taxon>
        <taxon>Hypocreomycetidae</taxon>
        <taxon>Hypocreales</taxon>
        <taxon>Nectriaceae</taxon>
        <taxon>Fusarium</taxon>
        <taxon>Fusarium solani species complex</taxon>
    </lineage>
</organism>
<dbReference type="STRING" id="1325735.A0A428S6L8"/>
<gene>
    <name evidence="1" type="ORF">CEP52_016180</name>
</gene>
<dbReference type="EMBL" id="NKCK01000324">
    <property type="protein sequence ID" value="RSL85343.1"/>
    <property type="molecule type" value="Genomic_DNA"/>
</dbReference>
<evidence type="ECO:0000313" key="1">
    <source>
        <dbReference type="EMBL" id="RSL85343.1"/>
    </source>
</evidence>
<dbReference type="Proteomes" id="UP000287144">
    <property type="component" value="Unassembled WGS sequence"/>
</dbReference>